<name>A0ABQ4XXS7_9ASTR</name>
<dbReference type="Gene3D" id="3.60.110.10">
    <property type="entry name" value="Carbon-nitrogen hydrolase"/>
    <property type="match status" value="1"/>
</dbReference>
<sequence>MGRLALDASNTTITLEEIDGFVILRFELRSKGGEVVGKQEHGEGVLIAEIELSAIDHQRQLVPLQKHRRHDMYRLLQVEEQTP</sequence>
<dbReference type="EMBL" id="BQNB010009919">
    <property type="protein sequence ID" value="GJS70213.1"/>
    <property type="molecule type" value="Genomic_DNA"/>
</dbReference>
<proteinExistence type="predicted"/>
<evidence type="ECO:0000313" key="1">
    <source>
        <dbReference type="EMBL" id="GJS70213.1"/>
    </source>
</evidence>
<dbReference type="InterPro" id="IPR036526">
    <property type="entry name" value="C-N_Hydrolase_sf"/>
</dbReference>
<reference evidence="1" key="1">
    <citation type="journal article" date="2022" name="Int. J. Mol. Sci.">
        <title>Draft Genome of Tanacetum Coccineum: Genomic Comparison of Closely Related Tanacetum-Family Plants.</title>
        <authorList>
            <person name="Yamashiro T."/>
            <person name="Shiraishi A."/>
            <person name="Nakayama K."/>
            <person name="Satake H."/>
        </authorList>
    </citation>
    <scope>NUCLEOTIDE SEQUENCE</scope>
</reference>
<evidence type="ECO:0000313" key="2">
    <source>
        <dbReference type="Proteomes" id="UP001151760"/>
    </source>
</evidence>
<protein>
    <submittedName>
        <fullName evidence="1">Omega-amidase, chloroplastic</fullName>
    </submittedName>
</protein>
<keyword evidence="2" id="KW-1185">Reference proteome</keyword>
<gene>
    <name evidence="1" type="ORF">Tco_0703054</name>
</gene>
<accession>A0ABQ4XXS7</accession>
<reference evidence="1" key="2">
    <citation type="submission" date="2022-01" db="EMBL/GenBank/DDBJ databases">
        <authorList>
            <person name="Yamashiro T."/>
            <person name="Shiraishi A."/>
            <person name="Satake H."/>
            <person name="Nakayama K."/>
        </authorList>
    </citation>
    <scope>NUCLEOTIDE SEQUENCE</scope>
</reference>
<dbReference type="SUPFAM" id="SSF56317">
    <property type="entry name" value="Carbon-nitrogen hydrolase"/>
    <property type="match status" value="1"/>
</dbReference>
<dbReference type="Proteomes" id="UP001151760">
    <property type="component" value="Unassembled WGS sequence"/>
</dbReference>
<organism evidence="1 2">
    <name type="scientific">Tanacetum coccineum</name>
    <dbReference type="NCBI Taxonomy" id="301880"/>
    <lineage>
        <taxon>Eukaryota</taxon>
        <taxon>Viridiplantae</taxon>
        <taxon>Streptophyta</taxon>
        <taxon>Embryophyta</taxon>
        <taxon>Tracheophyta</taxon>
        <taxon>Spermatophyta</taxon>
        <taxon>Magnoliopsida</taxon>
        <taxon>eudicotyledons</taxon>
        <taxon>Gunneridae</taxon>
        <taxon>Pentapetalae</taxon>
        <taxon>asterids</taxon>
        <taxon>campanulids</taxon>
        <taxon>Asterales</taxon>
        <taxon>Asteraceae</taxon>
        <taxon>Asteroideae</taxon>
        <taxon>Anthemideae</taxon>
        <taxon>Anthemidinae</taxon>
        <taxon>Tanacetum</taxon>
    </lineage>
</organism>
<comment type="caution">
    <text evidence="1">The sequence shown here is derived from an EMBL/GenBank/DDBJ whole genome shotgun (WGS) entry which is preliminary data.</text>
</comment>